<dbReference type="AlphaFoldDB" id="A0A916ZPP8"/>
<feature type="region of interest" description="Disordered" evidence="1">
    <location>
        <begin position="12"/>
        <end position="51"/>
    </location>
</feature>
<feature type="compositionally biased region" description="Low complexity" evidence="1">
    <location>
        <begin position="37"/>
        <end position="51"/>
    </location>
</feature>
<evidence type="ECO:0000313" key="2">
    <source>
        <dbReference type="EMBL" id="GGE08088.1"/>
    </source>
</evidence>
<gene>
    <name evidence="2" type="ORF">GCM10011390_28920</name>
</gene>
<evidence type="ECO:0000256" key="1">
    <source>
        <dbReference type="SAM" id="MobiDB-lite"/>
    </source>
</evidence>
<proteinExistence type="predicted"/>
<reference evidence="2" key="2">
    <citation type="submission" date="2020-09" db="EMBL/GenBank/DDBJ databases">
        <authorList>
            <person name="Sun Q."/>
            <person name="Zhou Y."/>
        </authorList>
    </citation>
    <scope>NUCLEOTIDE SEQUENCE</scope>
    <source>
        <strain evidence="2">CGMCC 1.15367</strain>
    </source>
</reference>
<comment type="caution">
    <text evidence="2">The sequence shown here is derived from an EMBL/GenBank/DDBJ whole genome shotgun (WGS) entry which is preliminary data.</text>
</comment>
<dbReference type="EMBL" id="BMIQ01000004">
    <property type="protein sequence ID" value="GGE08088.1"/>
    <property type="molecule type" value="Genomic_DNA"/>
</dbReference>
<name>A0A916ZPP8_9HYPH</name>
<reference evidence="2" key="1">
    <citation type="journal article" date="2014" name="Int. J. Syst. Evol. Microbiol.">
        <title>Complete genome sequence of Corynebacterium casei LMG S-19264T (=DSM 44701T), isolated from a smear-ripened cheese.</title>
        <authorList>
            <consortium name="US DOE Joint Genome Institute (JGI-PGF)"/>
            <person name="Walter F."/>
            <person name="Albersmeier A."/>
            <person name="Kalinowski J."/>
            <person name="Ruckert C."/>
        </authorList>
    </citation>
    <scope>NUCLEOTIDE SEQUENCE</scope>
    <source>
        <strain evidence="2">CGMCC 1.15367</strain>
    </source>
</reference>
<dbReference type="Proteomes" id="UP000644699">
    <property type="component" value="Unassembled WGS sequence"/>
</dbReference>
<keyword evidence="3" id="KW-1185">Reference proteome</keyword>
<accession>A0A916ZPP8</accession>
<sequence>MIIRSLSFLPSATAMPAGPMPAVHPGGAAPLRDKSGAAPAAAAEPAPSVATPEAEARLQDYYFEAMVNSAADLLLRSHIAPKPSVEG</sequence>
<organism evidence="2 3">
    <name type="scientific">Aureimonas endophytica</name>
    <dbReference type="NCBI Taxonomy" id="2027858"/>
    <lineage>
        <taxon>Bacteria</taxon>
        <taxon>Pseudomonadati</taxon>
        <taxon>Pseudomonadota</taxon>
        <taxon>Alphaproteobacteria</taxon>
        <taxon>Hyphomicrobiales</taxon>
        <taxon>Aurantimonadaceae</taxon>
        <taxon>Aureimonas</taxon>
    </lineage>
</organism>
<dbReference type="RefSeq" id="WP_188909618.1">
    <property type="nucleotide sequence ID" value="NZ_BMIQ01000004.1"/>
</dbReference>
<protein>
    <submittedName>
        <fullName evidence="2">Uncharacterized protein</fullName>
    </submittedName>
</protein>
<evidence type="ECO:0000313" key="3">
    <source>
        <dbReference type="Proteomes" id="UP000644699"/>
    </source>
</evidence>